<dbReference type="Pfam" id="PF13581">
    <property type="entry name" value="HATPase_c_2"/>
    <property type="match status" value="1"/>
</dbReference>
<evidence type="ECO:0000313" key="5">
    <source>
        <dbReference type="Proteomes" id="UP001597024"/>
    </source>
</evidence>
<proteinExistence type="predicted"/>
<accession>A0ABW3DQK9</accession>
<protein>
    <submittedName>
        <fullName evidence="4">Anti-sigma factor RsbA family regulatory protein</fullName>
    </submittedName>
</protein>
<dbReference type="Pfam" id="PF14417">
    <property type="entry name" value="MEDS"/>
    <property type="match status" value="1"/>
</dbReference>
<dbReference type="PANTHER" id="PTHR35526:SF3">
    <property type="entry name" value="ANTI-SIGMA-F FACTOR RSBW"/>
    <property type="match status" value="1"/>
</dbReference>
<keyword evidence="5" id="KW-1185">Reference proteome</keyword>
<gene>
    <name evidence="4" type="ORF">ACFQ08_11045</name>
</gene>
<organism evidence="4 5">
    <name type="scientific">Streptosporangium algeriense</name>
    <dbReference type="NCBI Taxonomy" id="1682748"/>
    <lineage>
        <taxon>Bacteria</taxon>
        <taxon>Bacillati</taxon>
        <taxon>Actinomycetota</taxon>
        <taxon>Actinomycetes</taxon>
        <taxon>Streptosporangiales</taxon>
        <taxon>Streptosporangiaceae</taxon>
        <taxon>Streptosporangium</taxon>
    </lineage>
</organism>
<keyword evidence="1" id="KW-0808">Transferase</keyword>
<evidence type="ECO:0000259" key="3">
    <source>
        <dbReference type="Pfam" id="PF14417"/>
    </source>
</evidence>
<dbReference type="NCBIfam" id="NF041045">
    <property type="entry name" value="RsbA_anti_sig"/>
    <property type="match status" value="1"/>
</dbReference>
<dbReference type="InterPro" id="IPR047718">
    <property type="entry name" value="RsbA-like_anti_sig"/>
</dbReference>
<reference evidence="5" key="1">
    <citation type="journal article" date="2019" name="Int. J. Syst. Evol. Microbiol.">
        <title>The Global Catalogue of Microorganisms (GCM) 10K type strain sequencing project: providing services to taxonomists for standard genome sequencing and annotation.</title>
        <authorList>
            <consortium name="The Broad Institute Genomics Platform"/>
            <consortium name="The Broad Institute Genome Sequencing Center for Infectious Disease"/>
            <person name="Wu L."/>
            <person name="Ma J."/>
        </authorList>
    </citation>
    <scope>NUCLEOTIDE SEQUENCE [LARGE SCALE GENOMIC DNA]</scope>
    <source>
        <strain evidence="5">CCUG 62974</strain>
    </source>
</reference>
<feature type="domain" description="Histidine kinase/HSP90-like ATPase" evidence="2">
    <location>
        <begin position="206"/>
        <end position="316"/>
    </location>
</feature>
<dbReference type="InterPro" id="IPR025847">
    <property type="entry name" value="MEDS_domain"/>
</dbReference>
<dbReference type="InterPro" id="IPR003594">
    <property type="entry name" value="HATPase_dom"/>
</dbReference>
<dbReference type="Proteomes" id="UP001597024">
    <property type="component" value="Unassembled WGS sequence"/>
</dbReference>
<evidence type="ECO:0000259" key="2">
    <source>
        <dbReference type="Pfam" id="PF13581"/>
    </source>
</evidence>
<name>A0ABW3DQK9_9ACTN</name>
<evidence type="ECO:0000256" key="1">
    <source>
        <dbReference type="ARBA" id="ARBA00022527"/>
    </source>
</evidence>
<evidence type="ECO:0000313" key="4">
    <source>
        <dbReference type="EMBL" id="MFD0885081.1"/>
    </source>
</evidence>
<dbReference type="CDD" id="cd16936">
    <property type="entry name" value="HATPase_RsbW-like"/>
    <property type="match status" value="1"/>
</dbReference>
<sequence>MDTATAELDPFVHPALFYRGDREYLQATLPFIRGGLAAGEPVAVAVPERNLRLLRTWLGPQASSVCFLDMTREGRNPGRIIPAVLRAFADPHEGRRVRILGEPVWPGRSVTEYPACLQHEALVNLAFPGRAVTIMCPYDADALEPGVVRDAETTHPVLLDGSGLRVSDAYAPERAIRDANRVLPDPERAEALDFGGPRNGERFGVRELARAREFAVGHAARAGLRGERLGDLRMIAGELVANSLDHGGGRGVLRVWAEGGQVVMDVRDAGHITDPLVGRRPVDARRRGACGLLVTNLLSDLVRVHTGEGGTTVRVYFTI</sequence>
<keyword evidence="1" id="KW-0723">Serine/threonine-protein kinase</keyword>
<dbReference type="InterPro" id="IPR050267">
    <property type="entry name" value="Anti-sigma-factor_SerPK"/>
</dbReference>
<dbReference type="PANTHER" id="PTHR35526">
    <property type="entry name" value="ANTI-SIGMA-F FACTOR RSBW-RELATED"/>
    <property type="match status" value="1"/>
</dbReference>
<comment type="caution">
    <text evidence="4">The sequence shown here is derived from an EMBL/GenBank/DDBJ whole genome shotgun (WGS) entry which is preliminary data.</text>
</comment>
<dbReference type="InterPro" id="IPR036890">
    <property type="entry name" value="HATPase_C_sf"/>
</dbReference>
<keyword evidence="1" id="KW-0418">Kinase</keyword>
<dbReference type="EMBL" id="JBHTHX010000285">
    <property type="protein sequence ID" value="MFD0885081.1"/>
    <property type="molecule type" value="Genomic_DNA"/>
</dbReference>
<dbReference type="Gene3D" id="3.30.565.10">
    <property type="entry name" value="Histidine kinase-like ATPase, C-terminal domain"/>
    <property type="match status" value="1"/>
</dbReference>
<dbReference type="SUPFAM" id="SSF55874">
    <property type="entry name" value="ATPase domain of HSP90 chaperone/DNA topoisomerase II/histidine kinase"/>
    <property type="match status" value="1"/>
</dbReference>
<feature type="domain" description="MEDS" evidence="3">
    <location>
        <begin position="13"/>
        <end position="156"/>
    </location>
</feature>